<accession>A0A319CSD3</accession>
<feature type="transmembrane region" description="Helical" evidence="2">
    <location>
        <begin position="74"/>
        <end position="92"/>
    </location>
</feature>
<evidence type="ECO:0000313" key="4">
    <source>
        <dbReference type="Proteomes" id="UP000247810"/>
    </source>
</evidence>
<dbReference type="OrthoDB" id="5840532at2759"/>
<feature type="region of interest" description="Disordered" evidence="1">
    <location>
        <begin position="1"/>
        <end position="33"/>
    </location>
</feature>
<evidence type="ECO:0000313" key="3">
    <source>
        <dbReference type="EMBL" id="PYH88225.1"/>
    </source>
</evidence>
<keyword evidence="2" id="KW-0812">Transmembrane</keyword>
<feature type="transmembrane region" description="Helical" evidence="2">
    <location>
        <begin position="41"/>
        <end position="62"/>
    </location>
</feature>
<proteinExistence type="predicted"/>
<evidence type="ECO:0008006" key="5">
    <source>
        <dbReference type="Google" id="ProtNLM"/>
    </source>
</evidence>
<gene>
    <name evidence="3" type="ORF">BO71DRAFT_435973</name>
</gene>
<feature type="compositionally biased region" description="Pro residues" evidence="1">
    <location>
        <begin position="22"/>
        <end position="33"/>
    </location>
</feature>
<keyword evidence="4" id="KW-1185">Reference proteome</keyword>
<keyword evidence="2" id="KW-1133">Transmembrane helix</keyword>
<sequence>MPPPPTPTSQQPPKLIHTTPSPLSPSTPNTPPSNPPITIDLLLTVLTRTLFHPFLAWLTVLCLRAQATPYTAPAFRITTAYATLLTLFFILRTVNQRIGYGAPRTVDLGDEVVVVTGGASGLGLLIARIYGLRGEAC</sequence>
<dbReference type="VEuPathDB" id="FungiDB:BO71DRAFT_435973"/>
<dbReference type="AlphaFoldDB" id="A0A319CSD3"/>
<dbReference type="EMBL" id="KZ826114">
    <property type="protein sequence ID" value="PYH88225.1"/>
    <property type="molecule type" value="Genomic_DNA"/>
</dbReference>
<protein>
    <recommendedName>
        <fullName evidence="5">NAD(P)-binding protein</fullName>
    </recommendedName>
</protein>
<organism evidence="3 4">
    <name type="scientific">Aspergillus ellipticus CBS 707.79</name>
    <dbReference type="NCBI Taxonomy" id="1448320"/>
    <lineage>
        <taxon>Eukaryota</taxon>
        <taxon>Fungi</taxon>
        <taxon>Dikarya</taxon>
        <taxon>Ascomycota</taxon>
        <taxon>Pezizomycotina</taxon>
        <taxon>Eurotiomycetes</taxon>
        <taxon>Eurotiomycetidae</taxon>
        <taxon>Eurotiales</taxon>
        <taxon>Aspergillaceae</taxon>
        <taxon>Aspergillus</taxon>
        <taxon>Aspergillus subgen. Circumdati</taxon>
    </lineage>
</organism>
<reference evidence="3 4" key="1">
    <citation type="submission" date="2018-02" db="EMBL/GenBank/DDBJ databases">
        <title>The genomes of Aspergillus section Nigri reveals drivers in fungal speciation.</title>
        <authorList>
            <consortium name="DOE Joint Genome Institute"/>
            <person name="Vesth T.C."/>
            <person name="Nybo J."/>
            <person name="Theobald S."/>
            <person name="Brandl J."/>
            <person name="Frisvad J.C."/>
            <person name="Nielsen K.F."/>
            <person name="Lyhne E.K."/>
            <person name="Kogle M.E."/>
            <person name="Kuo A."/>
            <person name="Riley R."/>
            <person name="Clum A."/>
            <person name="Nolan M."/>
            <person name="Lipzen A."/>
            <person name="Salamov A."/>
            <person name="Henrissat B."/>
            <person name="Wiebenga A."/>
            <person name="De vries R.P."/>
            <person name="Grigoriev I.V."/>
            <person name="Mortensen U.H."/>
            <person name="Andersen M.R."/>
            <person name="Baker S.E."/>
        </authorList>
    </citation>
    <scope>NUCLEOTIDE SEQUENCE [LARGE SCALE GENOMIC DNA]</scope>
    <source>
        <strain evidence="3 4">CBS 707.79</strain>
    </source>
</reference>
<name>A0A319CSD3_9EURO</name>
<feature type="compositionally biased region" description="Low complexity" evidence="1">
    <location>
        <begin position="8"/>
        <end position="21"/>
    </location>
</feature>
<evidence type="ECO:0000256" key="2">
    <source>
        <dbReference type="SAM" id="Phobius"/>
    </source>
</evidence>
<dbReference type="STRING" id="1448320.A0A319CSD3"/>
<dbReference type="Proteomes" id="UP000247810">
    <property type="component" value="Unassembled WGS sequence"/>
</dbReference>
<keyword evidence="2" id="KW-0472">Membrane</keyword>
<feature type="transmembrane region" description="Helical" evidence="2">
    <location>
        <begin position="112"/>
        <end position="131"/>
    </location>
</feature>
<evidence type="ECO:0000256" key="1">
    <source>
        <dbReference type="SAM" id="MobiDB-lite"/>
    </source>
</evidence>